<organism evidence="1 2">
    <name type="scientific">Escherichia coli DORA_A_5_14_21</name>
    <dbReference type="NCBI Taxonomy" id="1403943"/>
    <lineage>
        <taxon>Bacteria</taxon>
        <taxon>Pseudomonadati</taxon>
        <taxon>Pseudomonadota</taxon>
        <taxon>Gammaproteobacteria</taxon>
        <taxon>Enterobacterales</taxon>
        <taxon>Enterobacteriaceae</taxon>
        <taxon>Escherichia</taxon>
    </lineage>
</organism>
<accession>W1WHC5</accession>
<reference evidence="1 2" key="1">
    <citation type="submission" date="2013-12" db="EMBL/GenBank/DDBJ databases">
        <title>A Varibaculum cambriense genome reconstructed from a premature infant gut community with otherwise low bacterial novelty that shifts toward anaerobic metabolism during the third week of life.</title>
        <authorList>
            <person name="Brown C.T."/>
            <person name="Sharon I."/>
            <person name="Thomas B.C."/>
            <person name="Castelle C.J."/>
            <person name="Morowitz M.J."/>
            <person name="Banfield J.F."/>
        </authorList>
    </citation>
    <scope>NUCLEOTIDE SEQUENCE [LARGE SCALE GENOMIC DNA]</scope>
    <source>
        <strain evidence="2">DORA_A_5_14_21</strain>
    </source>
</reference>
<evidence type="ECO:0000313" key="1">
    <source>
        <dbReference type="EMBL" id="ETJ15809.1"/>
    </source>
</evidence>
<name>W1WHC5_ECOLX</name>
<evidence type="ECO:0000313" key="2">
    <source>
        <dbReference type="Proteomes" id="UP000018853"/>
    </source>
</evidence>
<sequence>MIDTQLCPKYVKIRAEIARSARNTYTFSVDIIQCALRLP</sequence>
<proteinExistence type="predicted"/>
<dbReference type="AlphaFoldDB" id="W1WHC5"/>
<gene>
    <name evidence="1" type="ORF">Q609_ECAC02388G0001</name>
</gene>
<feature type="non-terminal residue" evidence="1">
    <location>
        <position position="39"/>
    </location>
</feature>
<dbReference type="EMBL" id="AZLZ01002388">
    <property type="protein sequence ID" value="ETJ15809.1"/>
    <property type="molecule type" value="Genomic_DNA"/>
</dbReference>
<protein>
    <submittedName>
        <fullName evidence="1">Uncharacterized protein</fullName>
    </submittedName>
</protein>
<comment type="caution">
    <text evidence="1">The sequence shown here is derived from an EMBL/GenBank/DDBJ whole genome shotgun (WGS) entry which is preliminary data.</text>
</comment>
<dbReference type="Proteomes" id="UP000018853">
    <property type="component" value="Unassembled WGS sequence"/>
</dbReference>